<dbReference type="CDD" id="cd10551">
    <property type="entry name" value="PsrB"/>
    <property type="match status" value="1"/>
</dbReference>
<evidence type="ECO:0000313" key="6">
    <source>
        <dbReference type="EMBL" id="SHG75293.1"/>
    </source>
</evidence>
<dbReference type="Pfam" id="PF16947">
    <property type="entry name" value="Ferredoxin_N"/>
    <property type="match status" value="1"/>
</dbReference>
<evidence type="ECO:0000256" key="3">
    <source>
        <dbReference type="ARBA" id="ARBA00023004"/>
    </source>
</evidence>
<evidence type="ECO:0000256" key="2">
    <source>
        <dbReference type="ARBA" id="ARBA00022723"/>
    </source>
</evidence>
<dbReference type="GO" id="GO:0046872">
    <property type="term" value="F:metal ion binding"/>
    <property type="evidence" value="ECO:0007669"/>
    <property type="project" value="UniProtKB-KW"/>
</dbReference>
<dbReference type="PROSITE" id="PS51379">
    <property type="entry name" value="4FE4S_FER_2"/>
    <property type="match status" value="2"/>
</dbReference>
<dbReference type="NCBIfam" id="NF045797">
    <property type="entry name" value="DsrO"/>
    <property type="match status" value="1"/>
</dbReference>
<dbReference type="InterPro" id="IPR031604">
    <property type="entry name" value="Ferredoxin_N"/>
</dbReference>
<dbReference type="InterPro" id="IPR017896">
    <property type="entry name" value="4Fe4S_Fe-S-bd"/>
</dbReference>
<dbReference type="InterPro" id="IPR017900">
    <property type="entry name" value="4Fe4S_Fe_S_CS"/>
</dbReference>
<evidence type="ECO:0000259" key="5">
    <source>
        <dbReference type="PROSITE" id="PS51379"/>
    </source>
</evidence>
<evidence type="ECO:0000313" key="7">
    <source>
        <dbReference type="Proteomes" id="UP000184079"/>
    </source>
</evidence>
<name>A0A1M5MF07_9BACI</name>
<keyword evidence="7" id="KW-1185">Reference proteome</keyword>
<keyword evidence="1" id="KW-0004">4Fe-4S</keyword>
<dbReference type="PROSITE" id="PS00198">
    <property type="entry name" value="4FE4S_FER_1"/>
    <property type="match status" value="1"/>
</dbReference>
<dbReference type="EMBL" id="FQXD01000001">
    <property type="protein sequence ID" value="SHG75293.1"/>
    <property type="molecule type" value="Genomic_DNA"/>
</dbReference>
<dbReference type="Proteomes" id="UP000184079">
    <property type="component" value="Unassembled WGS sequence"/>
</dbReference>
<dbReference type="InterPro" id="IPR054822">
    <property type="entry name" value="DsrO-like"/>
</dbReference>
<organism evidence="6 7">
    <name type="scientific">Virgibacillus chiguensis</name>
    <dbReference type="NCBI Taxonomy" id="411959"/>
    <lineage>
        <taxon>Bacteria</taxon>
        <taxon>Bacillati</taxon>
        <taxon>Bacillota</taxon>
        <taxon>Bacilli</taxon>
        <taxon>Bacillales</taxon>
        <taxon>Bacillaceae</taxon>
        <taxon>Virgibacillus</taxon>
    </lineage>
</organism>
<keyword evidence="4" id="KW-0411">Iron-sulfur</keyword>
<keyword evidence="3" id="KW-0408">Iron</keyword>
<gene>
    <name evidence="6" type="ORF">SAMN05421807_101462</name>
</gene>
<protein>
    <submittedName>
        <fullName evidence="6">Prokaryotic molybdopterin-containing oxidoreductase family, iron-sulfur binding subunit</fullName>
    </submittedName>
</protein>
<keyword evidence="2" id="KW-0479">Metal-binding</keyword>
<reference evidence="7" key="1">
    <citation type="submission" date="2016-11" db="EMBL/GenBank/DDBJ databases">
        <authorList>
            <person name="Varghese N."/>
            <person name="Submissions S."/>
        </authorList>
    </citation>
    <scope>NUCLEOTIDE SEQUENCE [LARGE SCALE GENOMIC DNA]</scope>
    <source>
        <strain evidence="7">CGMCC 1.6496</strain>
    </source>
</reference>
<dbReference type="InterPro" id="IPR050954">
    <property type="entry name" value="ET_IronSulfur_Cluster-Binding"/>
</dbReference>
<evidence type="ECO:0000256" key="1">
    <source>
        <dbReference type="ARBA" id="ARBA00022485"/>
    </source>
</evidence>
<feature type="domain" description="4Fe-4S ferredoxin-type" evidence="5">
    <location>
        <begin position="164"/>
        <end position="193"/>
    </location>
</feature>
<dbReference type="RefSeq" id="WP_073004757.1">
    <property type="nucleotide sequence ID" value="NZ_FQXD01000001.1"/>
</dbReference>
<dbReference type="SUPFAM" id="SSF54862">
    <property type="entry name" value="4Fe-4S ferredoxins"/>
    <property type="match status" value="1"/>
</dbReference>
<evidence type="ECO:0000256" key="4">
    <source>
        <dbReference type="ARBA" id="ARBA00023014"/>
    </source>
</evidence>
<dbReference type="AlphaFoldDB" id="A0A1M5MF07"/>
<dbReference type="OrthoDB" id="9779457at2"/>
<sequence>MFLKQLLEDDFNQIVDERLSDASEELANSPYNTKLGLNMADDARKVVAGQLGIQSFHKKYHASLMKEFGEHVAQEAPHTKGNKGVKWGMVIDLQKCVGCDSCTVACKAENRTPPGISYNVVLEREVGEFPHLSKVNLPMPCMHCDNPPCVQVCPVRATFKLDNGIVTIDNDRCIGCRYCIVACPYGARSYDFGESYEDEMLGFNDVTSPEYGIERGKREPKKTPIGTVRKCNFCLHRLERGEEPACVETCIGDARFFGDLNDPNSTVAKLANNPRAFRLKSDLGAGPNVIYLK</sequence>
<dbReference type="PANTHER" id="PTHR43177">
    <property type="entry name" value="PROTEIN NRFC"/>
    <property type="match status" value="1"/>
</dbReference>
<dbReference type="Gene3D" id="3.30.70.20">
    <property type="match status" value="2"/>
</dbReference>
<feature type="domain" description="4Fe-4S ferredoxin-type" evidence="5">
    <location>
        <begin position="87"/>
        <end position="116"/>
    </location>
</feature>
<dbReference type="GO" id="GO:0051539">
    <property type="term" value="F:4 iron, 4 sulfur cluster binding"/>
    <property type="evidence" value="ECO:0007669"/>
    <property type="project" value="UniProtKB-KW"/>
</dbReference>
<dbReference type="Pfam" id="PF13247">
    <property type="entry name" value="Fer4_11"/>
    <property type="match status" value="2"/>
</dbReference>
<proteinExistence type="predicted"/>
<dbReference type="PANTHER" id="PTHR43177:SF3">
    <property type="entry name" value="PROTEIN NRFC HOMOLOG"/>
    <property type="match status" value="1"/>
</dbReference>
<accession>A0A1M5MF07</accession>